<protein>
    <submittedName>
        <fullName evidence="1">Uncharacterized protein</fullName>
    </submittedName>
</protein>
<organism evidence="1 2">
    <name type="scientific">Hyphomicrobium denitrificans 1NES1</name>
    <dbReference type="NCBI Taxonomy" id="670307"/>
    <lineage>
        <taxon>Bacteria</taxon>
        <taxon>Pseudomonadati</taxon>
        <taxon>Pseudomonadota</taxon>
        <taxon>Alphaproteobacteria</taxon>
        <taxon>Hyphomicrobiales</taxon>
        <taxon>Hyphomicrobiaceae</taxon>
        <taxon>Hyphomicrobium</taxon>
    </lineage>
</organism>
<reference evidence="1 2" key="1">
    <citation type="journal article" date="2013" name="Genome Announc.">
        <title>Genome sequences for three denitrifying bacterial strains isolated from a uranium- and nitrate-contaminated subsurface environment.</title>
        <authorList>
            <person name="Venkatramanan R."/>
            <person name="Prakash O."/>
            <person name="Woyke T."/>
            <person name="Chain P."/>
            <person name="Goodwin L.A."/>
            <person name="Watson D."/>
            <person name="Brooks S."/>
            <person name="Kostka J.E."/>
            <person name="Green S.J."/>
        </authorList>
    </citation>
    <scope>NUCLEOTIDE SEQUENCE [LARGE SCALE GENOMIC DNA]</scope>
    <source>
        <strain evidence="1 2">1NES1</strain>
    </source>
</reference>
<dbReference type="HOGENOM" id="CLU_2843932_0_0_5"/>
<proteinExistence type="predicted"/>
<gene>
    <name evidence="1" type="ORF">HYPDE_29053</name>
</gene>
<name>N0B1Z8_9HYPH</name>
<evidence type="ECO:0000313" key="2">
    <source>
        <dbReference type="Proteomes" id="UP000005952"/>
    </source>
</evidence>
<dbReference type="KEGG" id="hdt:HYPDE_29053"/>
<evidence type="ECO:0000313" key="1">
    <source>
        <dbReference type="EMBL" id="AGK57489.1"/>
    </source>
</evidence>
<dbReference type="AlphaFoldDB" id="N0B1Z8"/>
<dbReference type="Proteomes" id="UP000005952">
    <property type="component" value="Chromosome"/>
</dbReference>
<sequence length="65" mass="6813">MVCHLARGSTPLPEKSFPFSSSAAVRSSTTFGPSKSYAAKRSHGEGFSGLFAVRQPASLTSSIVH</sequence>
<dbReference type="EMBL" id="CP005587">
    <property type="protein sequence ID" value="AGK57489.1"/>
    <property type="molecule type" value="Genomic_DNA"/>
</dbReference>
<keyword evidence="2" id="KW-1185">Reference proteome</keyword>
<accession>N0B1Z8</accession>